<proteinExistence type="inferred from homology"/>
<dbReference type="PANTHER" id="PTHR30537:SF68">
    <property type="entry name" value="TRANSCRIPTIONAL REGULATOR-RELATED"/>
    <property type="match status" value="1"/>
</dbReference>
<dbReference type="InterPro" id="IPR036388">
    <property type="entry name" value="WH-like_DNA-bd_sf"/>
</dbReference>
<organism evidence="7 8">
    <name type="scientific">Mycobacterium senriense</name>
    <dbReference type="NCBI Taxonomy" id="2775496"/>
    <lineage>
        <taxon>Bacteria</taxon>
        <taxon>Bacillati</taxon>
        <taxon>Actinomycetota</taxon>
        <taxon>Actinomycetes</taxon>
        <taxon>Mycobacteriales</taxon>
        <taxon>Mycobacteriaceae</taxon>
        <taxon>Mycobacterium</taxon>
        <taxon>Mycobacterium avium complex (MAC)</taxon>
    </lineage>
</organism>
<reference evidence="7 8" key="2">
    <citation type="submission" date="2021-07" db="EMBL/GenBank/DDBJ databases">
        <authorList>
            <person name="Matsumoto Y."/>
            <person name="Motooka D."/>
            <person name="Nakamura S."/>
        </authorList>
    </citation>
    <scope>NUCLEOTIDE SEQUENCE [LARGE SCALE GENOMIC DNA]</scope>
    <source>
        <strain evidence="7 8">TY59</strain>
    </source>
</reference>
<dbReference type="Proteomes" id="UP000826012">
    <property type="component" value="Chromosome"/>
</dbReference>
<feature type="compositionally biased region" description="Basic and acidic residues" evidence="5">
    <location>
        <begin position="340"/>
        <end position="372"/>
    </location>
</feature>
<evidence type="ECO:0000313" key="7">
    <source>
        <dbReference type="EMBL" id="BCZ20326.1"/>
    </source>
</evidence>
<dbReference type="InterPro" id="IPR000847">
    <property type="entry name" value="LysR_HTH_N"/>
</dbReference>
<dbReference type="InterPro" id="IPR058163">
    <property type="entry name" value="LysR-type_TF_proteobact-type"/>
</dbReference>
<evidence type="ECO:0000313" key="8">
    <source>
        <dbReference type="Proteomes" id="UP000826012"/>
    </source>
</evidence>
<reference evidence="7 8" key="1">
    <citation type="submission" date="2021-07" db="EMBL/GenBank/DDBJ databases">
        <title>Complete genome sequence of nontuberculous Mycobacterium sp. TY59.</title>
        <authorList>
            <person name="Fukushima K."/>
        </authorList>
    </citation>
    <scope>NUCLEOTIDE SEQUENCE [LARGE SCALE GENOMIC DNA]</scope>
    <source>
        <strain evidence="7 8">TY59</strain>
    </source>
</reference>
<keyword evidence="8" id="KW-1185">Reference proteome</keyword>
<dbReference type="InterPro" id="IPR005119">
    <property type="entry name" value="LysR_subst-bd"/>
</dbReference>
<dbReference type="InterPro" id="IPR036390">
    <property type="entry name" value="WH_DNA-bd_sf"/>
</dbReference>
<dbReference type="SUPFAM" id="SSF46785">
    <property type="entry name" value="Winged helix' DNA-binding domain"/>
    <property type="match status" value="1"/>
</dbReference>
<evidence type="ECO:0000256" key="5">
    <source>
        <dbReference type="SAM" id="MobiDB-lite"/>
    </source>
</evidence>
<feature type="region of interest" description="Disordered" evidence="5">
    <location>
        <begin position="312"/>
        <end position="372"/>
    </location>
</feature>
<gene>
    <name evidence="7" type="ORF">MTY59_01810</name>
</gene>
<dbReference type="SUPFAM" id="SSF53850">
    <property type="entry name" value="Periplasmic binding protein-like II"/>
    <property type="match status" value="1"/>
</dbReference>
<evidence type="ECO:0000259" key="6">
    <source>
        <dbReference type="PROSITE" id="PS50931"/>
    </source>
</evidence>
<protein>
    <submittedName>
        <fullName evidence="7">LysR family transcriptional regulator</fullName>
    </submittedName>
</protein>
<feature type="domain" description="HTH lysR-type" evidence="6">
    <location>
        <begin position="7"/>
        <end position="64"/>
    </location>
</feature>
<evidence type="ECO:0000256" key="3">
    <source>
        <dbReference type="ARBA" id="ARBA00023125"/>
    </source>
</evidence>
<dbReference type="PROSITE" id="PS50931">
    <property type="entry name" value="HTH_LYSR"/>
    <property type="match status" value="1"/>
</dbReference>
<dbReference type="Pfam" id="PF03466">
    <property type="entry name" value="LysR_substrate"/>
    <property type="match status" value="1"/>
</dbReference>
<evidence type="ECO:0000256" key="1">
    <source>
        <dbReference type="ARBA" id="ARBA00009437"/>
    </source>
</evidence>
<evidence type="ECO:0000256" key="2">
    <source>
        <dbReference type="ARBA" id="ARBA00023015"/>
    </source>
</evidence>
<dbReference type="Gene3D" id="3.40.190.290">
    <property type="match status" value="1"/>
</dbReference>
<keyword evidence="4" id="KW-0804">Transcription</keyword>
<dbReference type="CDD" id="cd08422">
    <property type="entry name" value="PBP2_CrgA_like"/>
    <property type="match status" value="1"/>
</dbReference>
<dbReference type="Gene3D" id="1.10.10.10">
    <property type="entry name" value="Winged helix-like DNA-binding domain superfamily/Winged helix DNA-binding domain"/>
    <property type="match status" value="1"/>
</dbReference>
<keyword evidence="3" id="KW-0238">DNA-binding</keyword>
<sequence>MENNLPFDLDALLVFGKVVDCRSISKAATALGMPKSTVSRKLTKLESDLGIKLLRKNTHQLTVTDIGEQIYEHAMSIRTEANGVRALVEGSRQEPQGELRVAIPVSLGIDYASRVGATFLQRYPNSRLDIRLVDNIVDPVKDGYDVVFGPGPLQDSTLIARKVFDLNLFLCASTDFVARMKDPITEPAQVNTLPFIDFGFCGPQKLKLTVTKLDRRHELSPRVRARANNFQVCKEYILQGLGIGAMPTQIICTEELREGTIVPILPEWAVEPLAVHMIYPFELSFSTLISAFYDTACQIIVENIARAQSWSSSELRDNRVMPSEPSHPPRPAPKPKRVHVTPEDVERFGDEEQVRDAWDERRLRDEQPPHHH</sequence>
<accession>A0ABM7SH08</accession>
<evidence type="ECO:0000256" key="4">
    <source>
        <dbReference type="ARBA" id="ARBA00023163"/>
    </source>
</evidence>
<keyword evidence="2" id="KW-0805">Transcription regulation</keyword>
<comment type="similarity">
    <text evidence="1">Belongs to the LysR transcriptional regulatory family.</text>
</comment>
<dbReference type="Pfam" id="PF00126">
    <property type="entry name" value="HTH_1"/>
    <property type="match status" value="1"/>
</dbReference>
<dbReference type="EMBL" id="AP024828">
    <property type="protein sequence ID" value="BCZ20326.1"/>
    <property type="molecule type" value="Genomic_DNA"/>
</dbReference>
<dbReference type="PANTHER" id="PTHR30537">
    <property type="entry name" value="HTH-TYPE TRANSCRIPTIONAL REGULATOR"/>
    <property type="match status" value="1"/>
</dbReference>
<name>A0ABM7SH08_9MYCO</name>